<dbReference type="Gene3D" id="3.40.190.10">
    <property type="entry name" value="Periplasmic binding protein-like II"/>
    <property type="match status" value="2"/>
</dbReference>
<gene>
    <name evidence="2" type="ORF">ACFOSU_17015</name>
</gene>
<name>A0ABV7ESS8_9GAMM</name>
<reference evidence="3" key="1">
    <citation type="journal article" date="2019" name="Int. J. Syst. Evol. Microbiol.">
        <title>The Global Catalogue of Microorganisms (GCM) 10K type strain sequencing project: providing services to taxonomists for standard genome sequencing and annotation.</title>
        <authorList>
            <consortium name="The Broad Institute Genomics Platform"/>
            <consortium name="The Broad Institute Genome Sequencing Center for Infectious Disease"/>
            <person name="Wu L."/>
            <person name="Ma J."/>
        </authorList>
    </citation>
    <scope>NUCLEOTIDE SEQUENCE [LARGE SCALE GENOMIC DNA]</scope>
    <source>
        <strain evidence="3">KCTC 52640</strain>
    </source>
</reference>
<dbReference type="Proteomes" id="UP001595462">
    <property type="component" value="Unassembled WGS sequence"/>
</dbReference>
<evidence type="ECO:0000256" key="1">
    <source>
        <dbReference type="SAM" id="SignalP"/>
    </source>
</evidence>
<evidence type="ECO:0000313" key="3">
    <source>
        <dbReference type="Proteomes" id="UP001595462"/>
    </source>
</evidence>
<feature type="chain" id="PRO_5047381021" evidence="1">
    <location>
        <begin position="30"/>
        <end position="387"/>
    </location>
</feature>
<accession>A0ABV7ESS8</accession>
<keyword evidence="3" id="KW-1185">Reference proteome</keyword>
<proteinExistence type="predicted"/>
<organism evidence="2 3">
    <name type="scientific">Salinisphaera aquimarina</name>
    <dbReference type="NCBI Taxonomy" id="2094031"/>
    <lineage>
        <taxon>Bacteria</taxon>
        <taxon>Pseudomonadati</taxon>
        <taxon>Pseudomonadota</taxon>
        <taxon>Gammaproteobacteria</taxon>
        <taxon>Salinisphaerales</taxon>
        <taxon>Salinisphaeraceae</taxon>
        <taxon>Salinisphaera</taxon>
    </lineage>
</organism>
<dbReference type="NCBIfam" id="TIGR02122">
    <property type="entry name" value="TRAP_TAXI"/>
    <property type="match status" value="1"/>
</dbReference>
<dbReference type="RefSeq" id="WP_380691113.1">
    <property type="nucleotide sequence ID" value="NZ_JBHRSS010000008.1"/>
</dbReference>
<dbReference type="EMBL" id="JBHRSS010000008">
    <property type="protein sequence ID" value="MFC3105575.1"/>
    <property type="molecule type" value="Genomic_DNA"/>
</dbReference>
<feature type="signal peptide" evidence="1">
    <location>
        <begin position="1"/>
        <end position="29"/>
    </location>
</feature>
<sequence>MIIRNFLRPLSASALIAAFALAPVTNAFAADASDSKPELPHSMTWSSYDVGSAGYAEASAIADAFGRKFGSRIRIQPSGSAIGRLQPVLLGRADVGFLATETFFASEGVADFSERRWGPQDLRTLGGRPSSFGVFTARDANIKSLDDLKGQRFAYVAGNPSVNLKCDAFLAFAGLTRDDVNAIMFPTYNGAMSSLAQNKADASCTTTTPSQLYELAESPRGIRWLEVDPDDKEGWKRLQKVAPFFQPYKETVGAGLSEDHPINMLAYRYPVLVVKADADEDFVYNFLKAFDQAYPTYKDGTAVMKRWDLDRAGTPPIDVPFHPGAIKYLKERGSWTDDMQAWNDKRLARLKALRAAWKDAVAEGKDKSDAEFADIWQKARQKAINSL</sequence>
<dbReference type="SUPFAM" id="SSF53850">
    <property type="entry name" value="Periplasmic binding protein-like II"/>
    <property type="match status" value="1"/>
</dbReference>
<evidence type="ECO:0000313" key="2">
    <source>
        <dbReference type="EMBL" id="MFC3105575.1"/>
    </source>
</evidence>
<keyword evidence="1" id="KW-0732">Signal</keyword>
<dbReference type="PANTHER" id="PTHR42941:SF1">
    <property type="entry name" value="SLL1037 PROTEIN"/>
    <property type="match status" value="1"/>
</dbReference>
<dbReference type="PANTHER" id="PTHR42941">
    <property type="entry name" value="SLL1037 PROTEIN"/>
    <property type="match status" value="1"/>
</dbReference>
<protein>
    <submittedName>
        <fullName evidence="2">TAXI family TRAP transporter solute-binding subunit</fullName>
    </submittedName>
</protein>
<comment type="caution">
    <text evidence="2">The sequence shown here is derived from an EMBL/GenBank/DDBJ whole genome shotgun (WGS) entry which is preliminary data.</text>
</comment>
<dbReference type="Pfam" id="PF16868">
    <property type="entry name" value="NMT1_3"/>
    <property type="match status" value="1"/>
</dbReference>
<dbReference type="InterPro" id="IPR011852">
    <property type="entry name" value="TRAP_TAXI"/>
</dbReference>